<evidence type="ECO:0000256" key="2">
    <source>
        <dbReference type="SAM" id="SignalP"/>
    </source>
</evidence>
<dbReference type="OrthoDB" id="877750at2"/>
<organism evidence="4 5">
    <name type="scientific">Hymenobacter glacialis</name>
    <dbReference type="NCBI Taxonomy" id="1908236"/>
    <lineage>
        <taxon>Bacteria</taxon>
        <taxon>Pseudomonadati</taxon>
        <taxon>Bacteroidota</taxon>
        <taxon>Cytophagia</taxon>
        <taxon>Cytophagales</taxon>
        <taxon>Hymenobacteraceae</taxon>
        <taxon>Hymenobacter</taxon>
    </lineage>
</organism>
<accession>A0A1G1SQZ3</accession>
<dbReference type="AlphaFoldDB" id="A0A1G1SQZ3"/>
<reference evidence="4 5" key="1">
    <citation type="submission" date="2016-08" db="EMBL/GenBank/DDBJ databases">
        <title>Hymenobacter coccineus sp. nov., Hymenobacter lapidarius sp. nov. and Hymenobacter glacialis sp. nov., isolated from Antarctic soil.</title>
        <authorList>
            <person name="Sedlacek I."/>
            <person name="Kralova S."/>
            <person name="Kyrova K."/>
            <person name="Maslanova I."/>
            <person name="Stankova E."/>
            <person name="Vrbovska V."/>
            <person name="Nemec M."/>
            <person name="Bartak M."/>
            <person name="Svec P."/>
            <person name="Busse H.-J."/>
            <person name="Pantucek R."/>
        </authorList>
    </citation>
    <scope>NUCLEOTIDE SEQUENCE [LARGE SCALE GENOMIC DNA]</scope>
    <source>
        <strain evidence="4 5">CCM 8648</strain>
    </source>
</reference>
<dbReference type="RefSeq" id="WP_070736548.1">
    <property type="nucleotide sequence ID" value="NZ_MDZC01000133.1"/>
</dbReference>
<keyword evidence="5" id="KW-1185">Reference proteome</keyword>
<evidence type="ECO:0000313" key="4">
    <source>
        <dbReference type="EMBL" id="OGX81017.1"/>
    </source>
</evidence>
<evidence type="ECO:0000259" key="3">
    <source>
        <dbReference type="Pfam" id="PF14771"/>
    </source>
</evidence>
<name>A0A1G1SQZ3_9BACT</name>
<comment type="caution">
    <text evidence="4">The sequence shown here is derived from an EMBL/GenBank/DDBJ whole genome shotgun (WGS) entry which is preliminary data.</text>
</comment>
<dbReference type="Proteomes" id="UP000177791">
    <property type="component" value="Unassembled WGS sequence"/>
</dbReference>
<dbReference type="EMBL" id="MDZC01000133">
    <property type="protein sequence ID" value="OGX81017.1"/>
    <property type="molecule type" value="Genomic_DNA"/>
</dbReference>
<dbReference type="InterPro" id="IPR028011">
    <property type="entry name" value="DUF4476"/>
</dbReference>
<evidence type="ECO:0000313" key="5">
    <source>
        <dbReference type="Proteomes" id="UP000177791"/>
    </source>
</evidence>
<evidence type="ECO:0000256" key="1">
    <source>
        <dbReference type="SAM" id="MobiDB-lite"/>
    </source>
</evidence>
<feature type="region of interest" description="Disordered" evidence="1">
    <location>
        <begin position="134"/>
        <end position="176"/>
    </location>
</feature>
<proteinExistence type="predicted"/>
<sequence>MKKTLLLALAGLLAAIAPALAYPVPPANVTFASERGGVPFGLVLDGRPLTRGVSRQVHVDRLAPGAHWADFTVPTARGGAVRFRSRVWLEPGLETTFVLIARPGRPLGLQQVGAVALYVPGHGGYRSGYNDGYGPGHYNSPTPYGQTAPGSSYPYSRGNQSSDYDNNDPRYAPTPAAGSYRIMAPQDVDALMQTLQQRPSEASKLNIAREALGQSSIQADDLKRLLRSLSFESSRVELATFAYSRVADPQNFYRVYDSFDFDASVQEVQQAVSSQQRR</sequence>
<dbReference type="STRING" id="1908236.BEN48_07630"/>
<protein>
    <recommendedName>
        <fullName evidence="3">DUF4476 domain-containing protein</fullName>
    </recommendedName>
</protein>
<feature type="compositionally biased region" description="Polar residues" evidence="1">
    <location>
        <begin position="139"/>
        <end position="164"/>
    </location>
</feature>
<feature type="signal peptide" evidence="2">
    <location>
        <begin position="1"/>
        <end position="21"/>
    </location>
</feature>
<dbReference type="Pfam" id="PF14771">
    <property type="entry name" value="DUF4476"/>
    <property type="match status" value="1"/>
</dbReference>
<gene>
    <name evidence="4" type="ORF">BEN48_07630</name>
</gene>
<feature type="domain" description="DUF4476" evidence="3">
    <location>
        <begin position="183"/>
        <end position="270"/>
    </location>
</feature>
<feature type="chain" id="PRO_5009578215" description="DUF4476 domain-containing protein" evidence="2">
    <location>
        <begin position="22"/>
        <end position="278"/>
    </location>
</feature>
<keyword evidence="2" id="KW-0732">Signal</keyword>